<gene>
    <name evidence="2" type="ORF">MUN78_16465</name>
</gene>
<sequence length="321" mass="34097">MTTTPETPEPDELREIYTAAREGASSADKAKAGLIGVYEAGRAVGLLAGAPTEAQIEQAARAIWATRYPESRPDIAEATWAEMTAPDDWMPEALDIMVEARAALVAAGVAPQASLEDHTEDLSHSHSVGLSDPRCAAVSAPQEPSEAENAAVARSIRLWTRQVRSELEATREANISLGELYLSGMDSALRQAEEHAARIENDLYGDEPTPSPVRCPACDVDPAAPHNGKGDCPPKPAPSPDREKLADAIRYLRPIAESATVGGYGEMLQRVLMASDAALAAPVEVDADRIAEIIRRVDGDHSMGAGELGEHIANELRGGGR</sequence>
<name>A0ABY4FLT5_9MICO</name>
<reference evidence="2 3" key="1">
    <citation type="submission" date="2022-04" db="EMBL/GenBank/DDBJ databases">
        <title>Leucobacter sp. isolated from rhizosphere of garlic.</title>
        <authorList>
            <person name="Won M."/>
            <person name="Lee C.-M."/>
            <person name="Woen H.-Y."/>
            <person name="Kwon S.-W."/>
        </authorList>
    </citation>
    <scope>NUCLEOTIDE SEQUENCE [LARGE SCALE GENOMIC DNA]</scope>
    <source>
        <strain evidence="2 3">H21R-40</strain>
    </source>
</reference>
<feature type="region of interest" description="Disordered" evidence="1">
    <location>
        <begin position="204"/>
        <end position="242"/>
    </location>
</feature>
<accession>A0ABY4FLT5</accession>
<proteinExistence type="predicted"/>
<keyword evidence="3" id="KW-1185">Reference proteome</keyword>
<organism evidence="2 3">
    <name type="scientific">Leucobacter allii</name>
    <dbReference type="NCBI Taxonomy" id="2932247"/>
    <lineage>
        <taxon>Bacteria</taxon>
        <taxon>Bacillati</taxon>
        <taxon>Actinomycetota</taxon>
        <taxon>Actinomycetes</taxon>
        <taxon>Micrococcales</taxon>
        <taxon>Microbacteriaceae</taxon>
        <taxon>Leucobacter</taxon>
    </lineage>
</organism>
<dbReference type="RefSeq" id="WP_244727878.1">
    <property type="nucleotide sequence ID" value="NZ_CP095045.1"/>
</dbReference>
<protein>
    <submittedName>
        <fullName evidence="2">Uncharacterized protein</fullName>
    </submittedName>
</protein>
<dbReference type="EMBL" id="CP095045">
    <property type="protein sequence ID" value="UOQ57224.1"/>
    <property type="molecule type" value="Genomic_DNA"/>
</dbReference>
<evidence type="ECO:0000313" key="3">
    <source>
        <dbReference type="Proteomes" id="UP000831786"/>
    </source>
</evidence>
<dbReference type="Proteomes" id="UP000831786">
    <property type="component" value="Chromosome"/>
</dbReference>
<evidence type="ECO:0000313" key="2">
    <source>
        <dbReference type="EMBL" id="UOQ57224.1"/>
    </source>
</evidence>
<evidence type="ECO:0000256" key="1">
    <source>
        <dbReference type="SAM" id="MobiDB-lite"/>
    </source>
</evidence>